<organism evidence="1 2">
    <name type="scientific">Candidatus Methanomarinus sp</name>
    <dbReference type="NCBI Taxonomy" id="3386244"/>
    <lineage>
        <taxon>Archaea</taxon>
        <taxon>Methanobacteriati</taxon>
        <taxon>Methanobacteriota</taxon>
        <taxon>Stenosarchaea group</taxon>
        <taxon>Methanomicrobia</taxon>
        <taxon>Methanosarcinales</taxon>
        <taxon>ANME-2 cluster</taxon>
        <taxon>Candidatus Methanocomedenaceae</taxon>
        <taxon>Candidatus Methanomarinus</taxon>
    </lineage>
</organism>
<comment type="caution">
    <text evidence="1">The sequence shown here is derived from an EMBL/GenBank/DDBJ whole genome shotgun (WGS) entry which is preliminary data.</text>
</comment>
<proteinExistence type="predicted"/>
<evidence type="ECO:0000313" key="1">
    <source>
        <dbReference type="EMBL" id="TKY91177.1"/>
    </source>
</evidence>
<gene>
    <name evidence="1" type="ORF">C5S46_07215</name>
</gene>
<evidence type="ECO:0000313" key="2">
    <source>
        <dbReference type="Proteomes" id="UP000315423"/>
    </source>
</evidence>
<dbReference type="EMBL" id="QYBA01000247">
    <property type="protein sequence ID" value="TKY91177.1"/>
    <property type="molecule type" value="Genomic_DNA"/>
</dbReference>
<accession>A0AC61S9F6</accession>
<reference evidence="1" key="1">
    <citation type="submission" date="2018-09" db="EMBL/GenBank/DDBJ databases">
        <title>A genomic encyclopedia of anaerobic methanotrophic archaea.</title>
        <authorList>
            <person name="Skennerton C.T."/>
            <person name="Chadwick G.L."/>
            <person name="Laso-Perez R."/>
            <person name="Leu A.O."/>
            <person name="Speth D.R."/>
            <person name="Yu H."/>
            <person name="Morgan-Lang C."/>
            <person name="Hatzenpichler R."/>
            <person name="Goudeau D."/>
            <person name="Malmstrom R."/>
            <person name="Woyke T."/>
            <person name="Hallam S."/>
            <person name="Tyson G.W."/>
            <person name="Wegener G."/>
            <person name="Boetius A."/>
            <person name="Orphan V.J."/>
        </authorList>
    </citation>
    <scope>NUCLEOTIDE SEQUENCE</scope>
    <source>
        <strain evidence="1">CONS3730D10UFb2</strain>
    </source>
</reference>
<protein>
    <submittedName>
        <fullName evidence="1">Acetyl-CoA carboxylase biotin carboxylase subunit</fullName>
    </submittedName>
</protein>
<dbReference type="Proteomes" id="UP000315423">
    <property type="component" value="Unassembled WGS sequence"/>
</dbReference>
<sequence length="489" mass="53967">MFRKILVANRGEIAIRVMRACREMDIATVAVYSEADKNALFTKYADEAYLIGLPPASQSYLKIDRILEVAQKSGAQAIHPAYGFLAENPDFARECEKCEIVFIGPSSKSIEAAGSKITAKNTMEKAGVPVIPGISGQIDDPESAIEMGEQIGYPVIVKAASGGGGIGMKIANNNDELISAIHSTKKVAQSSFGDPTIFMEKYLEKPRHIEFQIMADRSGNTVHINERECSIQRRHQKLIEESPSPIMTPALREKMGTAAIKAAEAIDYTNAGTVEFLYSEGDFYFLEMNTRLQVEHPITEAVSGLDIVRKQIEIASGEALNWEQEEIGINGWAMECRINAEDPLNDFIPSPGKLIHYRSPGGPGIRVDSGVHTGYTISPFYDSMVSKLISWGRNREESIERMRRALYEYIIEGITTNISFHKAVLRNPHFIKGELSTHFIEDFDILTQVKDVVEQDKEKGATLASAIGTDNRKVAAISAAVGTYISVRK</sequence>
<name>A0AC61S9F6_9EURY</name>